<dbReference type="Gene3D" id="1.20.1250.20">
    <property type="entry name" value="MFS general substrate transporter like domains"/>
    <property type="match status" value="1"/>
</dbReference>
<evidence type="ECO:0000256" key="3">
    <source>
        <dbReference type="ARBA" id="ARBA00022692"/>
    </source>
</evidence>
<dbReference type="CDD" id="cd17473">
    <property type="entry name" value="MFS_arabinose_efflux_permease_like"/>
    <property type="match status" value="1"/>
</dbReference>
<dbReference type="SUPFAM" id="SSF103473">
    <property type="entry name" value="MFS general substrate transporter"/>
    <property type="match status" value="1"/>
</dbReference>
<dbReference type="InterPro" id="IPR011701">
    <property type="entry name" value="MFS"/>
</dbReference>
<dbReference type="GO" id="GO:0022857">
    <property type="term" value="F:transmembrane transporter activity"/>
    <property type="evidence" value="ECO:0007669"/>
    <property type="project" value="InterPro"/>
</dbReference>
<dbReference type="PANTHER" id="PTHR43124">
    <property type="entry name" value="PURINE EFFLUX PUMP PBUE"/>
    <property type="match status" value="1"/>
</dbReference>
<dbReference type="PANTHER" id="PTHR43124:SF3">
    <property type="entry name" value="CHLORAMPHENICOL EFFLUX PUMP RV0191"/>
    <property type="match status" value="1"/>
</dbReference>
<evidence type="ECO:0000259" key="7">
    <source>
        <dbReference type="PROSITE" id="PS50850"/>
    </source>
</evidence>
<evidence type="ECO:0000256" key="4">
    <source>
        <dbReference type="ARBA" id="ARBA00022989"/>
    </source>
</evidence>
<dbReference type="InterPro" id="IPR020846">
    <property type="entry name" value="MFS_dom"/>
</dbReference>
<feature type="transmembrane region" description="Helical" evidence="6">
    <location>
        <begin position="282"/>
        <end position="300"/>
    </location>
</feature>
<feature type="transmembrane region" description="Helical" evidence="6">
    <location>
        <begin position="374"/>
        <end position="394"/>
    </location>
</feature>
<dbReference type="AlphaFoldDB" id="A0A6N1V8V5"/>
<feature type="transmembrane region" description="Helical" evidence="6">
    <location>
        <begin position="306"/>
        <end position="327"/>
    </location>
</feature>
<dbReference type="RefSeq" id="WP_175275044.1">
    <property type="nucleotide sequence ID" value="NZ_CP054836.1"/>
</dbReference>
<gene>
    <name evidence="8" type="ORF">HTY61_01040</name>
</gene>
<dbReference type="Proteomes" id="UP000509367">
    <property type="component" value="Chromosome"/>
</dbReference>
<protein>
    <submittedName>
        <fullName evidence="8">MFS transporter</fullName>
    </submittedName>
</protein>
<feature type="transmembrane region" description="Helical" evidence="6">
    <location>
        <begin position="174"/>
        <end position="191"/>
    </location>
</feature>
<feature type="transmembrane region" description="Helical" evidence="6">
    <location>
        <begin position="255"/>
        <end position="275"/>
    </location>
</feature>
<feature type="transmembrane region" description="Helical" evidence="6">
    <location>
        <begin position="144"/>
        <end position="168"/>
    </location>
</feature>
<dbReference type="EMBL" id="CP054836">
    <property type="protein sequence ID" value="QKV17148.1"/>
    <property type="molecule type" value="Genomic_DNA"/>
</dbReference>
<evidence type="ECO:0000313" key="8">
    <source>
        <dbReference type="EMBL" id="QKV17148.1"/>
    </source>
</evidence>
<feature type="transmembrane region" description="Helical" evidence="6">
    <location>
        <begin position="12"/>
        <end position="34"/>
    </location>
</feature>
<feature type="transmembrane region" description="Helical" evidence="6">
    <location>
        <begin position="54"/>
        <end position="77"/>
    </location>
</feature>
<dbReference type="KEGG" id="orm:HTY61_01040"/>
<name>A0A6N1V8V5_9HYPH</name>
<accession>A0A6N1V8V5</accession>
<feature type="transmembrane region" description="Helical" evidence="6">
    <location>
        <begin position="84"/>
        <end position="103"/>
    </location>
</feature>
<dbReference type="Pfam" id="PF07690">
    <property type="entry name" value="MFS_1"/>
    <property type="match status" value="1"/>
</dbReference>
<comment type="subcellular location">
    <subcellularLocation>
        <location evidence="1">Cell membrane</location>
        <topology evidence="1">Multi-pass membrane protein</topology>
    </subcellularLocation>
</comment>
<keyword evidence="2" id="KW-1003">Cell membrane</keyword>
<evidence type="ECO:0000256" key="5">
    <source>
        <dbReference type="ARBA" id="ARBA00023136"/>
    </source>
</evidence>
<feature type="transmembrane region" description="Helical" evidence="6">
    <location>
        <begin position="212"/>
        <end position="235"/>
    </location>
</feature>
<feature type="transmembrane region" description="Helical" evidence="6">
    <location>
        <begin position="348"/>
        <end position="368"/>
    </location>
</feature>
<feature type="domain" description="Major facilitator superfamily (MFS) profile" evidence="7">
    <location>
        <begin position="16"/>
        <end position="396"/>
    </location>
</feature>
<dbReference type="InterPro" id="IPR050189">
    <property type="entry name" value="MFS_Efflux_Transporters"/>
</dbReference>
<evidence type="ECO:0000256" key="1">
    <source>
        <dbReference type="ARBA" id="ARBA00004651"/>
    </source>
</evidence>
<sequence length="396" mass="41017">MQKHIARDSYAPGGAVTAVILSASALTVMANATIAPSLPELRAAFSTVPHIDTLAGLVLTMPSLFVILSAAALGWAADRMNRKLVLAACMIVYAAGGASGFLADNLETILGGRAVLGIGVAGTMTIASAYVADFWQGAERERFMGIQAAATNFGGIIFVLIGGFLTGIEWRMPFLLYLVGIPLAVTALAVLPGRAEPTSADFAAEQEQDGAGFPWAVAARVIPLALGLMTIFYILPTRLPFLMTSIGLTRPAVAGVALALVTLFSLPGSLGYGWLRRRLSSEIILAAAFALLGLGLVLISRAQDTVMLFAGVILCGAGFGPMIPNFMSRFLSAVPARQRARGAGLMTATLFGGQFLSPLVSGLVLQHFPLGDCFALFGAMSLAVGAVVGAGTVLSR</sequence>
<keyword evidence="9" id="KW-1185">Reference proteome</keyword>
<dbReference type="GO" id="GO:0005886">
    <property type="term" value="C:plasma membrane"/>
    <property type="evidence" value="ECO:0007669"/>
    <property type="project" value="UniProtKB-SubCell"/>
</dbReference>
<reference evidence="8 9" key="1">
    <citation type="submission" date="2020-06" db="EMBL/GenBank/DDBJ databases">
        <title>Oricola thermophila sp. nov. isolated from a tidal sediments.</title>
        <authorList>
            <person name="Kwon K.K."/>
            <person name="Yang S.-H."/>
            <person name="Park M.-J."/>
        </authorList>
    </citation>
    <scope>NUCLEOTIDE SEQUENCE [LARGE SCALE GENOMIC DNA]</scope>
    <source>
        <strain evidence="8 9">MEBiC13590</strain>
    </source>
</reference>
<proteinExistence type="predicted"/>
<evidence type="ECO:0000256" key="6">
    <source>
        <dbReference type="SAM" id="Phobius"/>
    </source>
</evidence>
<keyword evidence="3 6" id="KW-0812">Transmembrane</keyword>
<feature type="transmembrane region" description="Helical" evidence="6">
    <location>
        <begin position="109"/>
        <end position="132"/>
    </location>
</feature>
<dbReference type="InterPro" id="IPR036259">
    <property type="entry name" value="MFS_trans_sf"/>
</dbReference>
<keyword evidence="5 6" id="KW-0472">Membrane</keyword>
<organism evidence="8 9">
    <name type="scientific">Oricola thermophila</name>
    <dbReference type="NCBI Taxonomy" id="2742145"/>
    <lineage>
        <taxon>Bacteria</taxon>
        <taxon>Pseudomonadati</taxon>
        <taxon>Pseudomonadota</taxon>
        <taxon>Alphaproteobacteria</taxon>
        <taxon>Hyphomicrobiales</taxon>
        <taxon>Ahrensiaceae</taxon>
        <taxon>Oricola</taxon>
    </lineage>
</organism>
<evidence type="ECO:0000313" key="9">
    <source>
        <dbReference type="Proteomes" id="UP000509367"/>
    </source>
</evidence>
<dbReference type="PROSITE" id="PS50850">
    <property type="entry name" value="MFS"/>
    <property type="match status" value="1"/>
</dbReference>
<evidence type="ECO:0000256" key="2">
    <source>
        <dbReference type="ARBA" id="ARBA00022475"/>
    </source>
</evidence>
<keyword evidence="4 6" id="KW-1133">Transmembrane helix</keyword>